<dbReference type="AlphaFoldDB" id="A0A929N3K6"/>
<feature type="non-terminal residue" evidence="2">
    <location>
        <position position="74"/>
    </location>
</feature>
<dbReference type="GO" id="GO:0003743">
    <property type="term" value="F:translation initiation factor activity"/>
    <property type="evidence" value="ECO:0007669"/>
    <property type="project" value="UniProtKB-KW"/>
</dbReference>
<keyword evidence="1" id="KW-0472">Membrane</keyword>
<proteinExistence type="predicted"/>
<dbReference type="Proteomes" id="UP000718630">
    <property type="component" value="Unassembled WGS sequence"/>
</dbReference>
<keyword evidence="1" id="KW-1133">Transmembrane helix</keyword>
<keyword evidence="2" id="KW-0648">Protein biosynthesis</keyword>
<name>A0A929N3K6_9ACTO</name>
<feature type="transmembrane region" description="Helical" evidence="1">
    <location>
        <begin position="33"/>
        <end position="54"/>
    </location>
</feature>
<evidence type="ECO:0000256" key="1">
    <source>
        <dbReference type="SAM" id="Phobius"/>
    </source>
</evidence>
<organism evidence="2 3">
    <name type="scientific">Schaalia georgiae</name>
    <dbReference type="NCBI Taxonomy" id="52768"/>
    <lineage>
        <taxon>Bacteria</taxon>
        <taxon>Bacillati</taxon>
        <taxon>Actinomycetota</taxon>
        <taxon>Actinomycetes</taxon>
        <taxon>Actinomycetales</taxon>
        <taxon>Actinomycetaceae</taxon>
        <taxon>Schaalia</taxon>
    </lineage>
</organism>
<keyword evidence="2" id="KW-0396">Initiation factor</keyword>
<accession>A0A929N3K6</accession>
<comment type="caution">
    <text evidence="2">The sequence shown here is derived from an EMBL/GenBank/DDBJ whole genome shotgun (WGS) entry which is preliminary data.</text>
</comment>
<evidence type="ECO:0000313" key="3">
    <source>
        <dbReference type="Proteomes" id="UP000718630"/>
    </source>
</evidence>
<reference evidence="2" key="1">
    <citation type="submission" date="2020-04" db="EMBL/GenBank/DDBJ databases">
        <title>Deep metagenomics examines the oral microbiome during advanced dental caries in children, revealing novel taxa and co-occurrences with host molecules.</title>
        <authorList>
            <person name="Baker J.L."/>
            <person name="Morton J.T."/>
            <person name="Dinis M."/>
            <person name="Alvarez R."/>
            <person name="Tran N.C."/>
            <person name="Knight R."/>
            <person name="Edlund A."/>
        </authorList>
    </citation>
    <scope>NUCLEOTIDE SEQUENCE</scope>
    <source>
        <strain evidence="2">JCVI_32_bin.64</strain>
    </source>
</reference>
<keyword evidence="1" id="KW-0812">Transmembrane</keyword>
<evidence type="ECO:0000313" key="2">
    <source>
        <dbReference type="EMBL" id="MBF0940945.1"/>
    </source>
</evidence>
<sequence length="74" mass="7707">MSAGTLVGSALAVVLVEVFVLASPFVWGWQPDVFSRLGVGALSVFYSLALGYIAPTWARTESVAVASLVFALAC</sequence>
<gene>
    <name evidence="2" type="ORF">HXK03_08770</name>
</gene>
<feature type="transmembrane region" description="Helical" evidence="1">
    <location>
        <begin position="7"/>
        <end position="27"/>
    </location>
</feature>
<dbReference type="EMBL" id="JABZFZ010000590">
    <property type="protein sequence ID" value="MBF0940945.1"/>
    <property type="molecule type" value="Genomic_DNA"/>
</dbReference>
<protein>
    <submittedName>
        <fullName evidence="2">Translation initiation factor IF-1</fullName>
    </submittedName>
</protein>